<dbReference type="Proteomes" id="UP001060085">
    <property type="component" value="Linkage Group LG01"/>
</dbReference>
<dbReference type="EMBL" id="CM044701">
    <property type="protein sequence ID" value="KAI5683783.1"/>
    <property type="molecule type" value="Genomic_DNA"/>
</dbReference>
<accession>A0ACC0CFN4</accession>
<comment type="caution">
    <text evidence="1">The sequence shown here is derived from an EMBL/GenBank/DDBJ whole genome shotgun (WGS) entry which is preliminary data.</text>
</comment>
<gene>
    <name evidence="1" type="ORF">M9H77_05011</name>
</gene>
<sequence>MEKISSISALLGIILMPNKAASPFSILVFFFSCKVLNCIISLQNFYYFLCSLLQNVTSLFISTWPEGKNAGGADEHEENDETITREDLARVMEKIGIVWEQNEEEEKGQSLLGFGEISSLFNENEPSLEEIKEAFDLFDESKDGYIDAKELKKMLCALGNKETSELECEKMILAFDYNGDRLIDFGEFLRILEKSFC</sequence>
<protein>
    <submittedName>
        <fullName evidence="1">Uncharacterized protein</fullName>
    </submittedName>
</protein>
<name>A0ACC0CFN4_CATRO</name>
<proteinExistence type="predicted"/>
<evidence type="ECO:0000313" key="1">
    <source>
        <dbReference type="EMBL" id="KAI5683783.1"/>
    </source>
</evidence>
<reference evidence="2" key="1">
    <citation type="journal article" date="2023" name="Nat. Plants">
        <title>Single-cell RNA sequencing provides a high-resolution roadmap for understanding the multicellular compartmentation of specialized metabolism.</title>
        <authorList>
            <person name="Sun S."/>
            <person name="Shen X."/>
            <person name="Li Y."/>
            <person name="Li Y."/>
            <person name="Wang S."/>
            <person name="Li R."/>
            <person name="Zhang H."/>
            <person name="Shen G."/>
            <person name="Guo B."/>
            <person name="Wei J."/>
            <person name="Xu J."/>
            <person name="St-Pierre B."/>
            <person name="Chen S."/>
            <person name="Sun C."/>
        </authorList>
    </citation>
    <scope>NUCLEOTIDE SEQUENCE [LARGE SCALE GENOMIC DNA]</scope>
</reference>
<keyword evidence="2" id="KW-1185">Reference proteome</keyword>
<evidence type="ECO:0000313" key="2">
    <source>
        <dbReference type="Proteomes" id="UP001060085"/>
    </source>
</evidence>
<organism evidence="1 2">
    <name type="scientific">Catharanthus roseus</name>
    <name type="common">Madagascar periwinkle</name>
    <name type="synonym">Vinca rosea</name>
    <dbReference type="NCBI Taxonomy" id="4058"/>
    <lineage>
        <taxon>Eukaryota</taxon>
        <taxon>Viridiplantae</taxon>
        <taxon>Streptophyta</taxon>
        <taxon>Embryophyta</taxon>
        <taxon>Tracheophyta</taxon>
        <taxon>Spermatophyta</taxon>
        <taxon>Magnoliopsida</taxon>
        <taxon>eudicotyledons</taxon>
        <taxon>Gunneridae</taxon>
        <taxon>Pentapetalae</taxon>
        <taxon>asterids</taxon>
        <taxon>lamiids</taxon>
        <taxon>Gentianales</taxon>
        <taxon>Apocynaceae</taxon>
        <taxon>Rauvolfioideae</taxon>
        <taxon>Vinceae</taxon>
        <taxon>Catharanthinae</taxon>
        <taxon>Catharanthus</taxon>
    </lineage>
</organism>